<keyword evidence="2" id="KW-0812">Transmembrane</keyword>
<dbReference type="HOGENOM" id="CLU_139665_0_0_11"/>
<dbReference type="AlphaFoldDB" id="A0A0A8BA19"/>
<dbReference type="EMBL" id="CP009302">
    <property type="protein sequence ID" value="AJC11982.1"/>
    <property type="molecule type" value="Genomic_DNA"/>
</dbReference>
<keyword evidence="2" id="KW-1133">Transmembrane helix</keyword>
<feature type="compositionally biased region" description="Basic and acidic residues" evidence="1">
    <location>
        <begin position="1"/>
        <end position="25"/>
    </location>
</feature>
<evidence type="ECO:0000313" key="4">
    <source>
        <dbReference type="Proteomes" id="UP000031121"/>
    </source>
</evidence>
<evidence type="ECO:0000313" key="3">
    <source>
        <dbReference type="EMBL" id="AJC11982.1"/>
    </source>
</evidence>
<keyword evidence="4" id="KW-1185">Reference proteome</keyword>
<keyword evidence="2" id="KW-0472">Membrane</keyword>
<reference evidence="3 4" key="2">
    <citation type="journal article" date="2015" name="Genome Announc.">
        <title>Complete Genome Sequence of Coriobacteriaceae Strain 68-1-3, a Novel Mucus-Degrading Isolate from the Swine Intestinal Tract.</title>
        <authorList>
            <person name="Looft T."/>
            <person name="Bayles D.O."/>
            <person name="Alt D.P."/>
            <person name="Stanton T.B."/>
        </authorList>
    </citation>
    <scope>NUCLEOTIDE SEQUENCE [LARGE SCALE GENOMIC DNA]</scope>
    <source>
        <strain evidence="3 4">68-1-3</strain>
    </source>
</reference>
<feature type="region of interest" description="Disordered" evidence="1">
    <location>
        <begin position="1"/>
        <end position="45"/>
    </location>
</feature>
<feature type="transmembrane region" description="Helical" evidence="2">
    <location>
        <begin position="134"/>
        <end position="159"/>
    </location>
</feature>
<accession>A0A0A8BA19</accession>
<dbReference type="OrthoDB" id="3175804at2"/>
<gene>
    <name evidence="3" type="ORF">JI75_04155</name>
</gene>
<evidence type="ECO:0000256" key="2">
    <source>
        <dbReference type="SAM" id="Phobius"/>
    </source>
</evidence>
<evidence type="ECO:0000256" key="1">
    <source>
        <dbReference type="SAM" id="MobiDB-lite"/>
    </source>
</evidence>
<dbReference type="RefSeq" id="WP_039688957.1">
    <property type="nucleotide sequence ID" value="NZ_CP009302.1"/>
</dbReference>
<sequence>MAEKKNEDNEDRTSDVEERDGRDQGAPEPPKGYDANGWSDPSKDFDRDPRASLESLLMNGLSFNATDEDRVRIKRGRTLLTIANVAGPISLFIGGVLLSSVGTVCGIVSFVNFKRVGDGHPEKPLVGKLLKRQAAVGIGISGIALVINLVAAIMIFPMIMDAVESGDLSAVFNSQDQALNLPADRGTGTGTDGNSTWG</sequence>
<organism evidence="3 4">
    <name type="scientific">Berryella intestinalis</name>
    <dbReference type="NCBI Taxonomy" id="1531429"/>
    <lineage>
        <taxon>Bacteria</taxon>
        <taxon>Bacillati</taxon>
        <taxon>Actinomycetota</taxon>
        <taxon>Coriobacteriia</taxon>
        <taxon>Eggerthellales</taxon>
        <taxon>Eggerthellaceae</taxon>
        <taxon>Berryella</taxon>
    </lineage>
</organism>
<reference evidence="4" key="1">
    <citation type="submission" date="2014-08" db="EMBL/GenBank/DDBJ databases">
        <title>Coriobacteriaceae sp. complete genome.</title>
        <authorList>
            <person name="Looft T."/>
            <person name="Bayles D.O."/>
            <person name="Stanton T.B."/>
        </authorList>
    </citation>
    <scope>NUCLEOTIDE SEQUENCE [LARGE SCALE GENOMIC DNA]</scope>
    <source>
        <strain evidence="4">68-1-3</strain>
    </source>
</reference>
<dbReference type="Proteomes" id="UP000031121">
    <property type="component" value="Chromosome"/>
</dbReference>
<proteinExistence type="predicted"/>
<dbReference type="STRING" id="1531429.JI75_04155"/>
<name>A0A0A8BA19_9ACTN</name>
<dbReference type="KEGG" id="cbac:JI75_04155"/>
<feature type="transmembrane region" description="Helical" evidence="2">
    <location>
        <begin position="89"/>
        <end position="113"/>
    </location>
</feature>
<protein>
    <submittedName>
        <fullName evidence="3">Uncharacterized protein</fullName>
    </submittedName>
</protein>